<proteinExistence type="predicted"/>
<reference evidence="1" key="1">
    <citation type="submission" date="2018-02" db="EMBL/GenBank/DDBJ databases">
        <title>Rhizophora mucronata_Transcriptome.</title>
        <authorList>
            <person name="Meera S.P."/>
            <person name="Sreeshan A."/>
            <person name="Augustine A."/>
        </authorList>
    </citation>
    <scope>NUCLEOTIDE SEQUENCE</scope>
    <source>
        <tissue evidence="1">Leaf</tissue>
    </source>
</reference>
<name>A0A2P2QY95_RHIMU</name>
<dbReference type="AlphaFoldDB" id="A0A2P2QY95"/>
<organism evidence="1">
    <name type="scientific">Rhizophora mucronata</name>
    <name type="common">Asiatic mangrove</name>
    <dbReference type="NCBI Taxonomy" id="61149"/>
    <lineage>
        <taxon>Eukaryota</taxon>
        <taxon>Viridiplantae</taxon>
        <taxon>Streptophyta</taxon>
        <taxon>Embryophyta</taxon>
        <taxon>Tracheophyta</taxon>
        <taxon>Spermatophyta</taxon>
        <taxon>Magnoliopsida</taxon>
        <taxon>eudicotyledons</taxon>
        <taxon>Gunneridae</taxon>
        <taxon>Pentapetalae</taxon>
        <taxon>rosids</taxon>
        <taxon>fabids</taxon>
        <taxon>Malpighiales</taxon>
        <taxon>Rhizophoraceae</taxon>
        <taxon>Rhizophora</taxon>
    </lineage>
</organism>
<protein>
    <submittedName>
        <fullName evidence="1">Uncharacterized protein</fullName>
    </submittedName>
</protein>
<evidence type="ECO:0000313" key="1">
    <source>
        <dbReference type="EMBL" id="MBX71943.1"/>
    </source>
</evidence>
<accession>A0A2P2QY95</accession>
<dbReference type="EMBL" id="GGEC01091459">
    <property type="protein sequence ID" value="MBX71943.1"/>
    <property type="molecule type" value="Transcribed_RNA"/>
</dbReference>
<sequence length="38" mass="4762">MNIMALPQDMTWYHHRLKNNRVNQVIYEQQCHYNLYVP</sequence>